<reference evidence="3 4" key="1">
    <citation type="submission" date="2015-12" db="EMBL/GenBank/DDBJ databases">
        <title>The genome of Folsomia candida.</title>
        <authorList>
            <person name="Faddeeva A."/>
            <person name="Derks M.F."/>
            <person name="Anvar Y."/>
            <person name="Smit S."/>
            <person name="Van Straalen N."/>
            <person name="Roelofs D."/>
        </authorList>
    </citation>
    <scope>NUCLEOTIDE SEQUENCE [LARGE SCALE GENOMIC DNA]</scope>
    <source>
        <strain evidence="3 4">VU population</strain>
        <tissue evidence="3">Whole body</tissue>
    </source>
</reference>
<feature type="transmembrane region" description="Helical" evidence="1">
    <location>
        <begin position="111"/>
        <end position="131"/>
    </location>
</feature>
<keyword evidence="4" id="KW-1185">Reference proteome</keyword>
<feature type="transmembrane region" description="Helical" evidence="1">
    <location>
        <begin position="307"/>
        <end position="323"/>
    </location>
</feature>
<evidence type="ECO:0000256" key="1">
    <source>
        <dbReference type="SAM" id="Phobius"/>
    </source>
</evidence>
<name>A0A226D7M9_FOLCA</name>
<sequence>MIPGFPKIYSILLVLSIRVLTAGANVMDTIHLNDYVDGDNDCDVQIFYSDITSDKQGSGRHSTHPTTISRTILQKNFPSNWMDVNITGSAVREVAEYRSLLFLRHKERPPIMITCATNVYIVVITTMKLWSEREKIFQNKRTFYNYIAFIFYSRDNTRFCVVPTALSRVQCEYFERTRDSVVVSFKALTSAPEYWILNGFSVTTGRGLIATRGNLPNLGNPFANDSTLKALVSLARIAFHQANLTILEIPIRGIIPNEAYISVHQFDRVNLIGSRQIVVSKFVGYKFLTCYTEQFITFYFYVTPFKLEVWIGLLAAILIFVLGNEVSNKFTNFGKSSFSAWLFILANMFEEGGFVPKCFEKSNFFRLTFGFWGLMALILTNCYTGLMISELNAPLRGNVPTIFQDLVCSKGYNSESYGKARADNLTTVWFQKHFGNFMQFWVHNGAYDVLRIPRVKRRPQPSRNCFTLLSPPNEYAQWDVPTYKFFTFLYVFANRFHYLGELRENLSAQTINILSLLDPKHGHEPESDPVKHNVPQLRSAVEAELVKCEKTVFISKTDEAWSEFSFLEKNYYWLKFTKGRDVLNPIPYGWIFENTGVSKIPRYFTFLLESGIHDRLEGEVQRRIYTNRKPAVEQKFDENFAMGLDTGITTLFELCAIIVGVSFSSMLGECRSYCGIIAVRGRKLFGVIFNWLGCK</sequence>
<evidence type="ECO:0000313" key="3">
    <source>
        <dbReference type="EMBL" id="OXA40864.1"/>
    </source>
</evidence>
<dbReference type="OrthoDB" id="8299140at2759"/>
<feature type="transmembrane region" description="Helical" evidence="1">
    <location>
        <begin position="369"/>
        <end position="388"/>
    </location>
</feature>
<feature type="transmembrane region" description="Helical" evidence="1">
    <location>
        <begin position="330"/>
        <end position="349"/>
    </location>
</feature>
<comment type="caution">
    <text evidence="3">The sequence shown here is derived from an EMBL/GenBank/DDBJ whole genome shotgun (WGS) entry which is preliminary data.</text>
</comment>
<dbReference type="EMBL" id="LNIX01000031">
    <property type="protein sequence ID" value="OXA40864.1"/>
    <property type="molecule type" value="Genomic_DNA"/>
</dbReference>
<keyword evidence="2" id="KW-0732">Signal</keyword>
<protein>
    <submittedName>
        <fullName evidence="3">Glutamate receptor ionotropic, delta-1</fullName>
    </submittedName>
</protein>
<feature type="signal peptide" evidence="2">
    <location>
        <begin position="1"/>
        <end position="24"/>
    </location>
</feature>
<dbReference type="Gene3D" id="1.10.287.70">
    <property type="match status" value="1"/>
</dbReference>
<organism evidence="3 4">
    <name type="scientific">Folsomia candida</name>
    <name type="common">Springtail</name>
    <dbReference type="NCBI Taxonomy" id="158441"/>
    <lineage>
        <taxon>Eukaryota</taxon>
        <taxon>Metazoa</taxon>
        <taxon>Ecdysozoa</taxon>
        <taxon>Arthropoda</taxon>
        <taxon>Hexapoda</taxon>
        <taxon>Collembola</taxon>
        <taxon>Entomobryomorpha</taxon>
        <taxon>Isotomoidea</taxon>
        <taxon>Isotomidae</taxon>
        <taxon>Proisotominae</taxon>
        <taxon>Folsomia</taxon>
    </lineage>
</organism>
<gene>
    <name evidence="3" type="ORF">Fcan01_24205</name>
</gene>
<feature type="chain" id="PRO_5013189129" evidence="2">
    <location>
        <begin position="25"/>
        <end position="695"/>
    </location>
</feature>
<accession>A0A226D7M9</accession>
<keyword evidence="1" id="KW-1133">Transmembrane helix</keyword>
<evidence type="ECO:0000256" key="2">
    <source>
        <dbReference type="SAM" id="SignalP"/>
    </source>
</evidence>
<proteinExistence type="predicted"/>
<keyword evidence="1" id="KW-0812">Transmembrane</keyword>
<keyword evidence="1" id="KW-0472">Membrane</keyword>
<dbReference type="AlphaFoldDB" id="A0A226D7M9"/>
<evidence type="ECO:0000313" key="4">
    <source>
        <dbReference type="Proteomes" id="UP000198287"/>
    </source>
</evidence>
<dbReference type="Proteomes" id="UP000198287">
    <property type="component" value="Unassembled WGS sequence"/>
</dbReference>
<keyword evidence="3" id="KW-0675">Receptor</keyword>